<dbReference type="AlphaFoldDB" id="A0AA88WFU4"/>
<evidence type="ECO:0000313" key="2">
    <source>
        <dbReference type="EMBL" id="KAK3025989.1"/>
    </source>
</evidence>
<keyword evidence="3" id="KW-1185">Reference proteome</keyword>
<evidence type="ECO:0000313" key="3">
    <source>
        <dbReference type="Proteomes" id="UP001188597"/>
    </source>
</evidence>
<feature type="domain" description="DUF4216" evidence="1">
    <location>
        <begin position="130"/>
        <end position="176"/>
    </location>
</feature>
<dbReference type="EMBL" id="JAVXUP010000520">
    <property type="protein sequence ID" value="KAK3025989.1"/>
    <property type="molecule type" value="Genomic_DNA"/>
</dbReference>
<dbReference type="InterPro" id="IPR025312">
    <property type="entry name" value="DUF4216"/>
</dbReference>
<dbReference type="Pfam" id="PF13952">
    <property type="entry name" value="DUF4216"/>
    <property type="match status" value="1"/>
</dbReference>
<evidence type="ECO:0000259" key="1">
    <source>
        <dbReference type="Pfam" id="PF13952"/>
    </source>
</evidence>
<dbReference type="Proteomes" id="UP001188597">
    <property type="component" value="Unassembled WGS sequence"/>
</dbReference>
<name>A0AA88WFU4_9ASTE</name>
<gene>
    <name evidence="2" type="ORF">RJ639_042146</name>
</gene>
<comment type="caution">
    <text evidence="2">The sequence shown here is derived from an EMBL/GenBank/DDBJ whole genome shotgun (WGS) entry which is preliminary data.</text>
</comment>
<accession>A0AA88WFU4</accession>
<proteinExistence type="predicted"/>
<reference evidence="2" key="1">
    <citation type="submission" date="2022-12" db="EMBL/GenBank/DDBJ databases">
        <title>Draft genome assemblies for two species of Escallonia (Escalloniales).</title>
        <authorList>
            <person name="Chanderbali A."/>
            <person name="Dervinis C."/>
            <person name="Anghel I."/>
            <person name="Soltis D."/>
            <person name="Soltis P."/>
            <person name="Zapata F."/>
        </authorList>
    </citation>
    <scope>NUCLEOTIDE SEQUENCE</scope>
    <source>
        <strain evidence="2">UCBG64.0493</strain>
        <tissue evidence="2">Leaf</tissue>
    </source>
</reference>
<organism evidence="2 3">
    <name type="scientific">Escallonia herrerae</name>
    <dbReference type="NCBI Taxonomy" id="1293975"/>
    <lineage>
        <taxon>Eukaryota</taxon>
        <taxon>Viridiplantae</taxon>
        <taxon>Streptophyta</taxon>
        <taxon>Embryophyta</taxon>
        <taxon>Tracheophyta</taxon>
        <taxon>Spermatophyta</taxon>
        <taxon>Magnoliopsida</taxon>
        <taxon>eudicotyledons</taxon>
        <taxon>Gunneridae</taxon>
        <taxon>Pentapetalae</taxon>
        <taxon>asterids</taxon>
        <taxon>campanulids</taxon>
        <taxon>Escalloniales</taxon>
        <taxon>Escalloniaceae</taxon>
        <taxon>Escallonia</taxon>
    </lineage>
</organism>
<protein>
    <recommendedName>
        <fullName evidence="1">DUF4216 domain-containing protein</fullName>
    </recommendedName>
</protein>
<sequence>MKGSLALFRLYAQSWNCHLWVMEEYGAVESWVVMLETEDGRRLALCDVKTQELNYVRLDNRYAGEITFADSLVSPLRGRSAYWAVKGRAEKARSINNDKNKLGSDIRSPFHAEVYEQVKDIKNEFDNGTELVDRDGLGFTLLNFNHLAHSQNISDELFIFASQAEQVFYVQDAVEEDCVSG</sequence>